<keyword evidence="1" id="KW-0812">Transmembrane</keyword>
<evidence type="ECO:0000313" key="2">
    <source>
        <dbReference type="EMBL" id="NJC56983.1"/>
    </source>
</evidence>
<reference evidence="2 3" key="1">
    <citation type="submission" date="2020-03" db="EMBL/GenBank/DDBJ databases">
        <title>Sequencing the genomes of 1000 actinobacteria strains.</title>
        <authorList>
            <person name="Klenk H.-P."/>
        </authorList>
    </citation>
    <scope>NUCLEOTIDE SEQUENCE [LARGE SCALE GENOMIC DNA]</scope>
    <source>
        <strain evidence="2 3">DSM 18964</strain>
    </source>
</reference>
<keyword evidence="1" id="KW-1133">Transmembrane helix</keyword>
<keyword evidence="1" id="KW-0472">Membrane</keyword>
<proteinExistence type="predicted"/>
<gene>
    <name evidence="2" type="ORF">BKA07_002018</name>
</gene>
<dbReference type="AlphaFoldDB" id="A0A846S1Y4"/>
<comment type="caution">
    <text evidence="2">The sequence shown here is derived from an EMBL/GenBank/DDBJ whole genome shotgun (WGS) entry which is preliminary data.</text>
</comment>
<dbReference type="EMBL" id="JAATJN010000001">
    <property type="protein sequence ID" value="NJC56983.1"/>
    <property type="molecule type" value="Genomic_DNA"/>
</dbReference>
<evidence type="ECO:0000256" key="1">
    <source>
        <dbReference type="SAM" id="Phobius"/>
    </source>
</evidence>
<evidence type="ECO:0000313" key="3">
    <source>
        <dbReference type="Proteomes" id="UP000576792"/>
    </source>
</evidence>
<dbReference type="Proteomes" id="UP000576792">
    <property type="component" value="Unassembled WGS sequence"/>
</dbReference>
<keyword evidence="3" id="KW-1185">Reference proteome</keyword>
<sequence length="89" mass="9680">MTGKKFRPQTLPEMRAKFVKDALSSVIVCIAVATLFWSIGFGTGSSPSVPHLLVTVTLPAFIVRDCITYLRAKRTVDFPGQLPARESAA</sequence>
<protein>
    <submittedName>
        <fullName evidence="2">Uncharacterized protein</fullName>
    </submittedName>
</protein>
<organism evidence="2 3">
    <name type="scientific">Brevibacterium marinum</name>
    <dbReference type="NCBI Taxonomy" id="418643"/>
    <lineage>
        <taxon>Bacteria</taxon>
        <taxon>Bacillati</taxon>
        <taxon>Actinomycetota</taxon>
        <taxon>Actinomycetes</taxon>
        <taxon>Micrococcales</taxon>
        <taxon>Brevibacteriaceae</taxon>
        <taxon>Brevibacterium</taxon>
    </lineage>
</organism>
<name>A0A846S1Y4_9MICO</name>
<accession>A0A846S1Y4</accession>
<dbReference type="RefSeq" id="WP_167950776.1">
    <property type="nucleotide sequence ID" value="NZ_BAAAPQ010000012.1"/>
</dbReference>
<feature type="transmembrane region" description="Helical" evidence="1">
    <location>
        <begin position="21"/>
        <end position="39"/>
    </location>
</feature>